<evidence type="ECO:0000313" key="3">
    <source>
        <dbReference type="Proteomes" id="UP000256941"/>
    </source>
</evidence>
<dbReference type="InterPro" id="IPR051541">
    <property type="entry name" value="PTS_SugarTrans_NitroReg"/>
</dbReference>
<evidence type="ECO:0000313" key="2">
    <source>
        <dbReference type="EMBL" id="REF73223.1"/>
    </source>
</evidence>
<dbReference type="EMBL" id="QTUJ01000001">
    <property type="protein sequence ID" value="REF73223.1"/>
    <property type="molecule type" value="Genomic_DNA"/>
</dbReference>
<dbReference type="PANTHER" id="PTHR47738:SF3">
    <property type="entry name" value="PHOSPHOTRANSFERASE SYSTEM MANNITOL_FRUCTOSE-SPECIFIC IIA DOMAIN CONTAINING PROTEIN"/>
    <property type="match status" value="1"/>
</dbReference>
<dbReference type="Proteomes" id="UP000256941">
    <property type="component" value="Unassembled WGS sequence"/>
</dbReference>
<sequence>MRLYALGYVKESYADAVVEREQILPTGLPLGREDSIAIPHTDPKHVLRSGVALATLTAPIMFANMEEPDEVVSVGTVFLLAIDDKDKQISTLQQIMETIQNPAALDSLKQARTFDDIRTIIG</sequence>
<comment type="caution">
    <text evidence="2">The sequence shown here is derived from an EMBL/GenBank/DDBJ whole genome shotgun (WGS) entry which is preliminary data.</text>
</comment>
<dbReference type="Pfam" id="PF00359">
    <property type="entry name" value="PTS_EIIA_2"/>
    <property type="match status" value="1"/>
</dbReference>
<gene>
    <name evidence="2" type="ORF">BDD41_1760</name>
</gene>
<dbReference type="SUPFAM" id="SSF55804">
    <property type="entry name" value="Phoshotransferase/anion transport protein"/>
    <property type="match status" value="1"/>
</dbReference>
<evidence type="ECO:0000259" key="1">
    <source>
        <dbReference type="PROSITE" id="PS51094"/>
    </source>
</evidence>
<proteinExistence type="predicted"/>
<dbReference type="Gene3D" id="3.40.930.10">
    <property type="entry name" value="Mannitol-specific EII, Chain A"/>
    <property type="match status" value="1"/>
</dbReference>
<feature type="domain" description="PTS EIIA type-2" evidence="1">
    <location>
        <begin position="1"/>
        <end position="122"/>
    </location>
</feature>
<dbReference type="CDD" id="cd00211">
    <property type="entry name" value="PTS_IIA_fru"/>
    <property type="match status" value="1"/>
</dbReference>
<accession>A0A3D9XVS3</accession>
<dbReference type="InterPro" id="IPR016152">
    <property type="entry name" value="PTrfase/Anion_transptr"/>
</dbReference>
<reference evidence="2 3" key="1">
    <citation type="submission" date="2018-08" db="EMBL/GenBank/DDBJ databases">
        <title>Genomic Encyclopedia of Archaeal and Bacterial Type Strains, Phase II (KMG-II): from individual species to whole genera.</title>
        <authorList>
            <person name="Goeker M."/>
        </authorList>
    </citation>
    <scope>NUCLEOTIDE SEQUENCE [LARGE SCALE GENOMIC DNA]</scope>
    <source>
        <strain evidence="2 3">DSM 17099</strain>
    </source>
</reference>
<organism evidence="2 3">
    <name type="scientific">Paracoccus versutus</name>
    <name type="common">Thiobacillus versutus</name>
    <dbReference type="NCBI Taxonomy" id="34007"/>
    <lineage>
        <taxon>Bacteria</taxon>
        <taxon>Pseudomonadati</taxon>
        <taxon>Pseudomonadota</taxon>
        <taxon>Alphaproteobacteria</taxon>
        <taxon>Rhodobacterales</taxon>
        <taxon>Paracoccaceae</taxon>
        <taxon>Paracoccus</taxon>
    </lineage>
</organism>
<dbReference type="PROSITE" id="PS51094">
    <property type="entry name" value="PTS_EIIA_TYPE_2"/>
    <property type="match status" value="1"/>
</dbReference>
<protein>
    <submittedName>
        <fullName evidence="2">PTS system galactitol-specific IIA component</fullName>
    </submittedName>
</protein>
<name>A0A3D9XVS3_PARVE</name>
<dbReference type="InterPro" id="IPR002178">
    <property type="entry name" value="PTS_EIIA_type-2_dom"/>
</dbReference>
<dbReference type="AlphaFoldDB" id="A0A3D9XVS3"/>
<dbReference type="PANTHER" id="PTHR47738">
    <property type="entry name" value="PTS SYSTEM FRUCTOSE-LIKE EIIA COMPONENT-RELATED"/>
    <property type="match status" value="1"/>
</dbReference>